<dbReference type="AlphaFoldDB" id="V4LC98"/>
<feature type="compositionally biased region" description="Basic and acidic residues" evidence="3">
    <location>
        <begin position="82"/>
        <end position="102"/>
    </location>
</feature>
<dbReference type="InterPro" id="IPR035979">
    <property type="entry name" value="RBD_domain_sf"/>
</dbReference>
<feature type="compositionally biased region" description="Acidic residues" evidence="3">
    <location>
        <begin position="70"/>
        <end position="81"/>
    </location>
</feature>
<feature type="compositionally biased region" description="Low complexity" evidence="3">
    <location>
        <begin position="109"/>
        <end position="125"/>
    </location>
</feature>
<evidence type="ECO:0000256" key="1">
    <source>
        <dbReference type="ARBA" id="ARBA00022884"/>
    </source>
</evidence>
<name>V4LC98_EUTSA</name>
<evidence type="ECO:0000256" key="3">
    <source>
        <dbReference type="SAM" id="MobiDB-lite"/>
    </source>
</evidence>
<dbReference type="GO" id="GO:0005730">
    <property type="term" value="C:nucleolus"/>
    <property type="evidence" value="ECO:0007669"/>
    <property type="project" value="EnsemblPlants"/>
</dbReference>
<dbReference type="STRING" id="72664.V4LC98"/>
<dbReference type="Pfam" id="PF00076">
    <property type="entry name" value="RRM_1"/>
    <property type="match status" value="2"/>
</dbReference>
<feature type="domain" description="RRM" evidence="4">
    <location>
        <begin position="234"/>
        <end position="313"/>
    </location>
</feature>
<dbReference type="eggNOG" id="KOG4210">
    <property type="taxonomic scope" value="Eukaryota"/>
</dbReference>
<evidence type="ECO:0000256" key="2">
    <source>
        <dbReference type="PROSITE-ProRule" id="PRU00176"/>
    </source>
</evidence>
<protein>
    <recommendedName>
        <fullName evidence="4">RRM domain-containing protein</fullName>
    </recommendedName>
</protein>
<gene>
    <name evidence="5" type="ORF">EUTSA_v10020940mg</name>
</gene>
<evidence type="ECO:0000313" key="6">
    <source>
        <dbReference type="Proteomes" id="UP000030689"/>
    </source>
</evidence>
<organism evidence="5 6">
    <name type="scientific">Eutrema salsugineum</name>
    <name type="common">Saltwater cress</name>
    <name type="synonym">Sisymbrium salsugineum</name>
    <dbReference type="NCBI Taxonomy" id="72664"/>
    <lineage>
        <taxon>Eukaryota</taxon>
        <taxon>Viridiplantae</taxon>
        <taxon>Streptophyta</taxon>
        <taxon>Embryophyta</taxon>
        <taxon>Tracheophyta</taxon>
        <taxon>Spermatophyta</taxon>
        <taxon>Magnoliopsida</taxon>
        <taxon>eudicotyledons</taxon>
        <taxon>Gunneridae</taxon>
        <taxon>Pentapetalae</taxon>
        <taxon>rosids</taxon>
        <taxon>malvids</taxon>
        <taxon>Brassicales</taxon>
        <taxon>Brassicaceae</taxon>
        <taxon>Eutremeae</taxon>
        <taxon>Eutrema</taxon>
    </lineage>
</organism>
<dbReference type="PANTHER" id="PTHR23236:SF11">
    <property type="entry name" value="EUKARYOTIC TRANSLATION INITIATION FACTOR 4H"/>
    <property type="match status" value="1"/>
</dbReference>
<dbReference type="InterPro" id="IPR012677">
    <property type="entry name" value="Nucleotide-bd_a/b_plait_sf"/>
</dbReference>
<feature type="compositionally biased region" description="Polar residues" evidence="3">
    <location>
        <begin position="209"/>
        <end position="222"/>
    </location>
</feature>
<dbReference type="PANTHER" id="PTHR23236">
    <property type="entry name" value="EUKARYOTIC TRANSLATION INITIATION FACTOR 4B/4H"/>
    <property type="match status" value="1"/>
</dbReference>
<keyword evidence="6" id="KW-1185">Reference proteome</keyword>
<feature type="compositionally biased region" description="Low complexity" evidence="3">
    <location>
        <begin position="223"/>
        <end position="233"/>
    </location>
</feature>
<dbReference type="OrthoDB" id="439808at2759"/>
<evidence type="ECO:0000313" key="5">
    <source>
        <dbReference type="EMBL" id="ESQ48040.1"/>
    </source>
</evidence>
<feature type="domain" description="RRM" evidence="4">
    <location>
        <begin position="129"/>
        <end position="205"/>
    </location>
</feature>
<dbReference type="EMBL" id="KI517408">
    <property type="protein sequence ID" value="ESQ48040.1"/>
    <property type="molecule type" value="Genomic_DNA"/>
</dbReference>
<evidence type="ECO:0000259" key="4">
    <source>
        <dbReference type="PROSITE" id="PS50102"/>
    </source>
</evidence>
<proteinExistence type="predicted"/>
<dbReference type="SUPFAM" id="SSF54928">
    <property type="entry name" value="RNA-binding domain, RBD"/>
    <property type="match status" value="2"/>
</dbReference>
<feature type="compositionally biased region" description="Basic and acidic residues" evidence="3">
    <location>
        <begin position="316"/>
        <end position="327"/>
    </location>
</feature>
<feature type="compositionally biased region" description="Acidic residues" evidence="3">
    <location>
        <begin position="39"/>
        <end position="50"/>
    </location>
</feature>
<reference evidence="5 6" key="1">
    <citation type="journal article" date="2013" name="Front. Plant Sci.">
        <title>The Reference Genome of the Halophytic Plant Eutrema salsugineum.</title>
        <authorList>
            <person name="Yang R."/>
            <person name="Jarvis D.E."/>
            <person name="Chen H."/>
            <person name="Beilstein M.A."/>
            <person name="Grimwood J."/>
            <person name="Jenkins J."/>
            <person name="Shu S."/>
            <person name="Prochnik S."/>
            <person name="Xin M."/>
            <person name="Ma C."/>
            <person name="Schmutz J."/>
            <person name="Wing R.A."/>
            <person name="Mitchell-Olds T."/>
            <person name="Schumaker K.S."/>
            <person name="Wang X."/>
        </authorList>
    </citation>
    <scope>NUCLEOTIDE SEQUENCE [LARGE SCALE GENOMIC DNA]</scope>
</reference>
<dbReference type="InterPro" id="IPR000504">
    <property type="entry name" value="RRM_dom"/>
</dbReference>
<dbReference type="GO" id="GO:0003723">
    <property type="term" value="F:RNA binding"/>
    <property type="evidence" value="ECO:0007669"/>
    <property type="project" value="UniProtKB-UniRule"/>
</dbReference>
<dbReference type="OMA" id="LDCAKSK"/>
<feature type="region of interest" description="Disordered" evidence="3">
    <location>
        <begin position="312"/>
        <end position="378"/>
    </location>
</feature>
<dbReference type="PROSITE" id="PS50102">
    <property type="entry name" value="RRM"/>
    <property type="match status" value="2"/>
</dbReference>
<feature type="compositionally biased region" description="Acidic residues" evidence="3">
    <location>
        <begin position="1"/>
        <end position="18"/>
    </location>
</feature>
<dbReference type="InterPro" id="IPR034350">
    <property type="entry name" value="NUCL_RRM2"/>
</dbReference>
<feature type="region of interest" description="Disordered" evidence="3">
    <location>
        <begin position="201"/>
        <end position="233"/>
    </location>
</feature>
<keyword evidence="1 2" id="KW-0694">RNA-binding</keyword>
<dbReference type="Gramene" id="ESQ48040">
    <property type="protein sequence ID" value="ESQ48040"/>
    <property type="gene ID" value="EUTSA_v10020940mg"/>
</dbReference>
<dbReference type="SMART" id="SM00360">
    <property type="entry name" value="RRM"/>
    <property type="match status" value="2"/>
</dbReference>
<sequence length="378" mass="40924">MSDSDSSEEDSDDEESDDEKPPQKKAKVSSTKSSKQESSSDESSEEESEDEKVTPKKKVATNNASKQESSSDESSEEESEDEKVTPKKKDSDTEMVEAEPKSNAKQLKTPTTQTPTAQTPTTRTQGGSRTLFAGNLSYHIKRSDIEEFFQEAGEIVDVRFALHEDGSSKGFGHIEFATAEAAQKALELNGKPLLGRDVRLDTANEKRASNTTPRSSNAARNYQSSDKGQGSQSKTIFVRGFDSSLGEHEIKSALRDHFSACGEITRIAIPTDPETGAIRGNAFIDLKDGLNKALELNGSEVGGRNIMVSKALPRGESADRSGGRARDNNNGGRFNNKRGRGPRGNDSVPFKRGRGRTPSKPSLLASAQGKKTVFGDNE</sequence>
<feature type="compositionally biased region" description="Low complexity" evidence="3">
    <location>
        <begin position="28"/>
        <end position="37"/>
    </location>
</feature>
<dbReference type="Proteomes" id="UP000030689">
    <property type="component" value="Unassembled WGS sequence"/>
</dbReference>
<feature type="region of interest" description="Disordered" evidence="3">
    <location>
        <begin position="1"/>
        <end position="129"/>
    </location>
</feature>
<dbReference type="GO" id="GO:0031491">
    <property type="term" value="F:nucleosome binding"/>
    <property type="evidence" value="ECO:0007669"/>
    <property type="project" value="EnsemblPlants"/>
</dbReference>
<dbReference type="CDD" id="cd12451">
    <property type="entry name" value="RRM2_NUCLs"/>
    <property type="match status" value="1"/>
</dbReference>
<accession>V4LC98</accession>
<dbReference type="Gene3D" id="3.30.70.330">
    <property type="match status" value="2"/>
</dbReference>